<proteinExistence type="predicted"/>
<name>A0AAV6IPL6_9ERIC</name>
<keyword evidence="2" id="KW-1185">Reference proteome</keyword>
<organism evidence="1 2">
    <name type="scientific">Rhododendron griersonianum</name>
    <dbReference type="NCBI Taxonomy" id="479676"/>
    <lineage>
        <taxon>Eukaryota</taxon>
        <taxon>Viridiplantae</taxon>
        <taxon>Streptophyta</taxon>
        <taxon>Embryophyta</taxon>
        <taxon>Tracheophyta</taxon>
        <taxon>Spermatophyta</taxon>
        <taxon>Magnoliopsida</taxon>
        <taxon>eudicotyledons</taxon>
        <taxon>Gunneridae</taxon>
        <taxon>Pentapetalae</taxon>
        <taxon>asterids</taxon>
        <taxon>Ericales</taxon>
        <taxon>Ericaceae</taxon>
        <taxon>Ericoideae</taxon>
        <taxon>Rhodoreae</taxon>
        <taxon>Rhododendron</taxon>
    </lineage>
</organism>
<reference evidence="1" key="1">
    <citation type="submission" date="2020-08" db="EMBL/GenBank/DDBJ databases">
        <title>Plant Genome Project.</title>
        <authorList>
            <person name="Zhang R.-G."/>
        </authorList>
    </citation>
    <scope>NUCLEOTIDE SEQUENCE</scope>
    <source>
        <strain evidence="1">WSP0</strain>
        <tissue evidence="1">Leaf</tissue>
    </source>
</reference>
<dbReference type="EMBL" id="JACTNZ010000010">
    <property type="protein sequence ID" value="KAG5528574.1"/>
    <property type="molecule type" value="Genomic_DNA"/>
</dbReference>
<dbReference type="AlphaFoldDB" id="A0AAV6IPL6"/>
<protein>
    <submittedName>
        <fullName evidence="1">Uncharacterized protein</fullName>
    </submittedName>
</protein>
<sequence>MFLLLGAMPQLEGLSRCAARIDYPEQHYILGQPMGPYPPGPPATTFPGTPSPLLFLHNYLLIIHYLAIPPHLHRSRGGFAAIYKATGSCNNV</sequence>
<evidence type="ECO:0000313" key="1">
    <source>
        <dbReference type="EMBL" id="KAG5528574.1"/>
    </source>
</evidence>
<dbReference type="Proteomes" id="UP000823749">
    <property type="component" value="Chromosome 10"/>
</dbReference>
<evidence type="ECO:0000313" key="2">
    <source>
        <dbReference type="Proteomes" id="UP000823749"/>
    </source>
</evidence>
<comment type="caution">
    <text evidence="1">The sequence shown here is derived from an EMBL/GenBank/DDBJ whole genome shotgun (WGS) entry which is preliminary data.</text>
</comment>
<gene>
    <name evidence="1" type="ORF">RHGRI_029304</name>
</gene>
<accession>A0AAV6IPL6</accession>